<dbReference type="Proteomes" id="UP001159364">
    <property type="component" value="Linkage Group LG02"/>
</dbReference>
<evidence type="ECO:0000259" key="3">
    <source>
        <dbReference type="Pfam" id="PF14383"/>
    </source>
</evidence>
<name>A0AAV8U0E0_9ROSI</name>
<evidence type="ECO:0000259" key="2">
    <source>
        <dbReference type="Pfam" id="PF14309"/>
    </source>
</evidence>
<dbReference type="Pfam" id="PF14383">
    <property type="entry name" value="VARLMGL"/>
    <property type="match status" value="1"/>
</dbReference>
<evidence type="ECO:0008006" key="6">
    <source>
        <dbReference type="Google" id="ProtNLM"/>
    </source>
</evidence>
<dbReference type="PANTHER" id="PTHR21726:SF57">
    <property type="entry name" value="SERINE-RICH ADHESIN FOR PLATELETS-LIKE PROTEIN"/>
    <property type="match status" value="1"/>
</dbReference>
<evidence type="ECO:0000313" key="4">
    <source>
        <dbReference type="EMBL" id="KAJ8771833.1"/>
    </source>
</evidence>
<protein>
    <recommendedName>
        <fullName evidence="6">DUF4378 domain-containing protein</fullName>
    </recommendedName>
</protein>
<proteinExistence type="predicted"/>
<keyword evidence="5" id="KW-1185">Reference proteome</keyword>
<feature type="compositionally biased region" description="Basic and acidic residues" evidence="1">
    <location>
        <begin position="330"/>
        <end position="341"/>
    </location>
</feature>
<dbReference type="Pfam" id="PF14309">
    <property type="entry name" value="DUF4378"/>
    <property type="match status" value="1"/>
</dbReference>
<evidence type="ECO:0000313" key="5">
    <source>
        <dbReference type="Proteomes" id="UP001159364"/>
    </source>
</evidence>
<feature type="compositionally biased region" description="Basic and acidic residues" evidence="1">
    <location>
        <begin position="412"/>
        <end position="429"/>
    </location>
</feature>
<dbReference type="InterPro" id="IPR025486">
    <property type="entry name" value="DUF4378"/>
</dbReference>
<feature type="compositionally biased region" description="Polar residues" evidence="1">
    <location>
        <begin position="358"/>
        <end position="384"/>
    </location>
</feature>
<evidence type="ECO:0000256" key="1">
    <source>
        <dbReference type="SAM" id="MobiDB-lite"/>
    </source>
</evidence>
<feature type="region of interest" description="Disordered" evidence="1">
    <location>
        <begin position="223"/>
        <end position="436"/>
    </location>
</feature>
<organism evidence="4 5">
    <name type="scientific">Erythroxylum novogranatense</name>
    <dbReference type="NCBI Taxonomy" id="1862640"/>
    <lineage>
        <taxon>Eukaryota</taxon>
        <taxon>Viridiplantae</taxon>
        <taxon>Streptophyta</taxon>
        <taxon>Embryophyta</taxon>
        <taxon>Tracheophyta</taxon>
        <taxon>Spermatophyta</taxon>
        <taxon>Magnoliopsida</taxon>
        <taxon>eudicotyledons</taxon>
        <taxon>Gunneridae</taxon>
        <taxon>Pentapetalae</taxon>
        <taxon>rosids</taxon>
        <taxon>fabids</taxon>
        <taxon>Malpighiales</taxon>
        <taxon>Erythroxylaceae</taxon>
        <taxon>Erythroxylum</taxon>
    </lineage>
</organism>
<feature type="compositionally biased region" description="Polar residues" evidence="1">
    <location>
        <begin position="296"/>
        <end position="312"/>
    </location>
</feature>
<feature type="domain" description="DUF3741" evidence="3">
    <location>
        <begin position="80"/>
        <end position="109"/>
    </location>
</feature>
<dbReference type="AlphaFoldDB" id="A0AAV8U0E0"/>
<comment type="caution">
    <text evidence="4">The sequence shown here is derived from an EMBL/GenBank/DDBJ whole genome shotgun (WGS) entry which is preliminary data.</text>
</comment>
<feature type="domain" description="DUF4378" evidence="2">
    <location>
        <begin position="745"/>
        <end position="897"/>
    </location>
</feature>
<dbReference type="PANTHER" id="PTHR21726">
    <property type="entry name" value="PHOSPHATIDYLINOSITOL N-ACETYLGLUCOSAMINYLTRANSFERASE SUBUNIT P DOWN SYNDROME CRITICAL REGION PROTEIN 5 -RELATED"/>
    <property type="match status" value="1"/>
</dbReference>
<accession>A0AAV8U0E0</accession>
<feature type="compositionally biased region" description="Basic and acidic residues" evidence="1">
    <location>
        <begin position="243"/>
        <end position="253"/>
    </location>
</feature>
<reference evidence="4 5" key="1">
    <citation type="submission" date="2021-09" db="EMBL/GenBank/DDBJ databases">
        <title>Genomic insights and catalytic innovation underlie evolution of tropane alkaloids biosynthesis.</title>
        <authorList>
            <person name="Wang Y.-J."/>
            <person name="Tian T."/>
            <person name="Huang J.-P."/>
            <person name="Huang S.-X."/>
        </authorList>
    </citation>
    <scope>NUCLEOTIDE SEQUENCE [LARGE SCALE GENOMIC DNA]</scope>
    <source>
        <strain evidence="4">KIB-2018</strain>
        <tissue evidence="4">Leaf</tissue>
    </source>
</reference>
<gene>
    <name evidence="4" type="ORF">K2173_027010</name>
</gene>
<dbReference type="EMBL" id="JAIWQS010000002">
    <property type="protein sequence ID" value="KAJ8771833.1"/>
    <property type="molecule type" value="Genomic_DNA"/>
</dbReference>
<feature type="compositionally biased region" description="Low complexity" evidence="1">
    <location>
        <begin position="342"/>
        <end position="351"/>
    </location>
</feature>
<dbReference type="InterPro" id="IPR032795">
    <property type="entry name" value="DUF3741-assoc"/>
</dbReference>
<sequence>MDYMMDGERKRSKGRPFHLFDWNGKSPKKLFSNNNGFPEVRQRIEIVESSSESPIYTMEVGNKGANSTRRGSSDFSCSLTVTSDEGYATRAPGVIARLMGLDSLPTSSVLEPSFTLFSDCHLPRTPQLNRASSNLSSDYDSMKNLNRHCEQERDCWKSVASMSHKAQSRPFERFQSEILPPKSPKPIPNTHNKLFSPVRSPGFNPVKNATCVMETAAKIIGASPKTATTSRVSLIGSPSVPLRDLKQKMEAAKKASRPQKVDPQSNTKSCRGQPIDKKQNGSENMPLSKASVFPEGNSSNLKNKGKSVSQVAQVKASIQRREGSTSTSDNFKKQKVPHDIKSNQLLKQQKNIQKRTSENMANNVLRQNSQKQNTLVNKDNSFSNRQKKKFQSVGGSTGPNRIVNKVVIKPENASRKNVSRDPDSEREKANIPSQKKHVNRDFETDRNLADKLSFDEVERPTEGNVTRDGNMAVAYNAKHGMDVVSFTFTSPIMKTISRLQSPVHVAAESNSTDTDAVGSSDPFCSQYLMYSMPQLNVMGSEASSVLLEEKPRELTNRTESFNFNIIREETYASSKPTSEILEPALDMVRIKHKKQDIMFHLVLDEDKSDHPRDFDCLPTMDQQPIMCQNWQLSQGVEIQSDETEEYSCSNYSETEKELECLEPCPVSTLELSFISECCTNAKGILFSLSPEAAEVLNETSVNESLALEDKIDFSNSASSICTVDEERKHSRTFSGPRSEYSNSLELTYVREVFNYAEPMLKDFLLSQSPKAMRPNLFDWMENQETQMQRNEEKLSKLGRKILFDCICDHLDFICGQVFGGSWKAWATIWTLLQRKGWLANQLYKEILRWKSMGDMMVDELVAKDMSTQYGRWLDFDLEALEEGIEIEEGILTSLVDELVFDLFS</sequence>